<reference evidence="4 5" key="1">
    <citation type="journal article" date="2016" name="Gene">
        <title>PacBio SMRT assembly of a complex multi-replicon genome reveals chlorocatechol degradative operon in a region of genome plasticity.</title>
        <authorList>
            <person name="Ricker N."/>
            <person name="Shen S.Y."/>
            <person name="Goordial J."/>
            <person name="Jin S."/>
            <person name="Fulthorpe R.R."/>
        </authorList>
    </citation>
    <scope>NUCLEOTIDE SEQUENCE [LARGE SCALE GENOMIC DNA]</scope>
    <source>
        <strain evidence="4 5">OLGA172</strain>
    </source>
</reference>
<dbReference type="KEGG" id="buz:AYM40_29475"/>
<feature type="domain" description="Tyr recombinase" evidence="3">
    <location>
        <begin position="104"/>
        <end position="305"/>
    </location>
</feature>
<dbReference type="SUPFAM" id="SSF56349">
    <property type="entry name" value="DNA breaking-rejoining enzymes"/>
    <property type="match status" value="1"/>
</dbReference>
<dbReference type="PANTHER" id="PTHR30349:SF64">
    <property type="entry name" value="PROPHAGE INTEGRASE INTD-RELATED"/>
    <property type="match status" value="1"/>
</dbReference>
<gene>
    <name evidence="4" type="ORF">AYM40_29475</name>
</gene>
<evidence type="ECO:0000259" key="3">
    <source>
        <dbReference type="PROSITE" id="PS51898"/>
    </source>
</evidence>
<dbReference type="EMBL" id="CP014579">
    <property type="protein sequence ID" value="ANB76370.1"/>
    <property type="molecule type" value="Genomic_DNA"/>
</dbReference>
<organism evidence="4 5">
    <name type="scientific">Paraburkholderia phytofirmans OLGA172</name>
    <dbReference type="NCBI Taxonomy" id="1417228"/>
    <lineage>
        <taxon>Bacteria</taxon>
        <taxon>Pseudomonadati</taxon>
        <taxon>Pseudomonadota</taxon>
        <taxon>Betaproteobacteria</taxon>
        <taxon>Burkholderiales</taxon>
        <taxon>Burkholderiaceae</taxon>
        <taxon>Paraburkholderia</taxon>
    </lineage>
</organism>
<dbReference type="Pfam" id="PF00589">
    <property type="entry name" value="Phage_integrase"/>
    <property type="match status" value="1"/>
</dbReference>
<evidence type="ECO:0000313" key="4">
    <source>
        <dbReference type="EMBL" id="ANB76370.1"/>
    </source>
</evidence>
<dbReference type="Proteomes" id="UP000076852">
    <property type="component" value="Chromosome 2"/>
</dbReference>
<dbReference type="PROSITE" id="PS51898">
    <property type="entry name" value="TYR_RECOMBINASE"/>
    <property type="match status" value="1"/>
</dbReference>
<dbReference type="InterPro" id="IPR011010">
    <property type="entry name" value="DNA_brk_join_enz"/>
</dbReference>
<dbReference type="AlphaFoldDB" id="A0A160FT90"/>
<protein>
    <recommendedName>
        <fullName evidence="3">Tyr recombinase domain-containing protein</fullName>
    </recommendedName>
</protein>
<sequence length="319" mass="36751">MSIDNTTILATVQRYLDERRGLGFKMRCGSELLRFARYADARGHRGPLTLDLQLDWAQDGVLACGPATWHRRLKVLRPFSKYYRQFEPESVVPDAFTFERGHQRLAPHIYFEYEIGALLQAAGQLTPIGSLRPVTYQTLFGLLASTGMRVSEARNLQADDVDLRNGWLVIRQTKYRKSRRLPLHASVVQALREYEIIRDCTVPRTAGMAFFLSQAGTPLTQSIVNHTFGLLRRKLAWVPRGGHPMPRIHDMRHTFAVRRMQRWHEDGTTMDQCLFWLCTYLGHAKISDTYWYLTGTPQLMEQVGIKFERFALGKEANHA</sequence>
<dbReference type="GO" id="GO:0003677">
    <property type="term" value="F:DNA binding"/>
    <property type="evidence" value="ECO:0007669"/>
    <property type="project" value="InterPro"/>
</dbReference>
<dbReference type="InterPro" id="IPR002104">
    <property type="entry name" value="Integrase_catalytic"/>
</dbReference>
<keyword evidence="2" id="KW-0233">DNA recombination</keyword>
<dbReference type="Gene3D" id="1.10.443.10">
    <property type="entry name" value="Intergrase catalytic core"/>
    <property type="match status" value="1"/>
</dbReference>
<proteinExistence type="predicted"/>
<name>A0A160FT90_9BURK</name>
<dbReference type="RefSeq" id="WP_063499600.1">
    <property type="nucleotide sequence ID" value="NZ_CP014579.1"/>
</dbReference>
<evidence type="ECO:0000313" key="5">
    <source>
        <dbReference type="Proteomes" id="UP000076852"/>
    </source>
</evidence>
<dbReference type="GO" id="GO:0015074">
    <property type="term" value="P:DNA integration"/>
    <property type="evidence" value="ECO:0007669"/>
    <property type="project" value="UniProtKB-KW"/>
</dbReference>
<evidence type="ECO:0000256" key="1">
    <source>
        <dbReference type="ARBA" id="ARBA00022908"/>
    </source>
</evidence>
<dbReference type="STRING" id="1804984.AYM40_29475"/>
<accession>A0A160FT90</accession>
<dbReference type="OrthoDB" id="662444at2"/>
<evidence type="ECO:0000256" key="2">
    <source>
        <dbReference type="ARBA" id="ARBA00023172"/>
    </source>
</evidence>
<dbReference type="InterPro" id="IPR013762">
    <property type="entry name" value="Integrase-like_cat_sf"/>
</dbReference>
<dbReference type="InterPro" id="IPR050090">
    <property type="entry name" value="Tyrosine_recombinase_XerCD"/>
</dbReference>
<dbReference type="GO" id="GO:0006310">
    <property type="term" value="P:DNA recombination"/>
    <property type="evidence" value="ECO:0007669"/>
    <property type="project" value="UniProtKB-KW"/>
</dbReference>
<keyword evidence="1" id="KW-0229">DNA integration</keyword>
<keyword evidence="5" id="KW-1185">Reference proteome</keyword>
<dbReference type="PANTHER" id="PTHR30349">
    <property type="entry name" value="PHAGE INTEGRASE-RELATED"/>
    <property type="match status" value="1"/>
</dbReference>